<comment type="caution">
    <text evidence="5">The sequence shown here is derived from an EMBL/GenBank/DDBJ whole genome shotgun (WGS) entry which is preliminary data.</text>
</comment>
<dbReference type="InterPro" id="IPR050984">
    <property type="entry name" value="Gfo/Idh/MocA_domain"/>
</dbReference>
<keyword evidence="2" id="KW-0560">Oxidoreductase</keyword>
<evidence type="ECO:0000256" key="1">
    <source>
        <dbReference type="ARBA" id="ARBA00010928"/>
    </source>
</evidence>
<dbReference type="EMBL" id="JBGGTQ010000003">
    <property type="protein sequence ID" value="MEZ0491858.1"/>
    <property type="molecule type" value="Genomic_DNA"/>
</dbReference>
<feature type="domain" description="GFO/IDH/MocA-like oxidoreductase" evidence="4">
    <location>
        <begin position="151"/>
        <end position="264"/>
    </location>
</feature>
<dbReference type="InterPro" id="IPR036291">
    <property type="entry name" value="NAD(P)-bd_dom_sf"/>
</dbReference>
<accession>A0ABV4HZL2</accession>
<evidence type="ECO:0000259" key="4">
    <source>
        <dbReference type="Pfam" id="PF22725"/>
    </source>
</evidence>
<evidence type="ECO:0000256" key="2">
    <source>
        <dbReference type="ARBA" id="ARBA00023002"/>
    </source>
</evidence>
<dbReference type="InterPro" id="IPR000683">
    <property type="entry name" value="Gfo/Idh/MocA-like_OxRdtase_N"/>
</dbReference>
<keyword evidence="6" id="KW-1185">Reference proteome</keyword>
<dbReference type="InterPro" id="IPR055170">
    <property type="entry name" value="GFO_IDH_MocA-like_dom"/>
</dbReference>
<evidence type="ECO:0000259" key="3">
    <source>
        <dbReference type="Pfam" id="PF01408"/>
    </source>
</evidence>
<feature type="domain" description="Gfo/Idh/MocA-like oxidoreductase N-terminal" evidence="3">
    <location>
        <begin position="21"/>
        <end position="137"/>
    </location>
</feature>
<dbReference type="RefSeq" id="WP_370717914.1">
    <property type="nucleotide sequence ID" value="NZ_JBGGTQ010000003.1"/>
</dbReference>
<dbReference type="SUPFAM" id="SSF55347">
    <property type="entry name" value="Glyceraldehyde-3-phosphate dehydrogenase-like, C-terminal domain"/>
    <property type="match status" value="1"/>
</dbReference>
<reference evidence="5 6" key="1">
    <citation type="submission" date="2024-07" db="EMBL/GenBank/DDBJ databases">
        <authorList>
            <person name="Thanompreechachai J."/>
            <person name="Duangmal K."/>
        </authorList>
    </citation>
    <scope>NUCLEOTIDE SEQUENCE [LARGE SCALE GENOMIC DNA]</scope>
    <source>
        <strain evidence="5 6">TBRC 1896</strain>
    </source>
</reference>
<protein>
    <submittedName>
        <fullName evidence="5">Gfo/Idh/MocA family protein</fullName>
    </submittedName>
</protein>
<dbReference type="Proteomes" id="UP001566476">
    <property type="component" value="Unassembled WGS sequence"/>
</dbReference>
<evidence type="ECO:0000313" key="6">
    <source>
        <dbReference type="Proteomes" id="UP001566476"/>
    </source>
</evidence>
<comment type="similarity">
    <text evidence="1">Belongs to the Gfo/Idh/MocA family.</text>
</comment>
<gene>
    <name evidence="5" type="ORF">AB2L28_06355</name>
</gene>
<dbReference type="PANTHER" id="PTHR22604:SF105">
    <property type="entry name" value="TRANS-1,2-DIHYDROBENZENE-1,2-DIOL DEHYDROGENASE"/>
    <property type="match status" value="1"/>
</dbReference>
<dbReference type="PANTHER" id="PTHR22604">
    <property type="entry name" value="OXIDOREDUCTASES"/>
    <property type="match status" value="1"/>
</dbReference>
<dbReference type="Gene3D" id="3.40.50.720">
    <property type="entry name" value="NAD(P)-binding Rossmann-like Domain"/>
    <property type="match status" value="1"/>
</dbReference>
<evidence type="ECO:0000313" key="5">
    <source>
        <dbReference type="EMBL" id="MEZ0491858.1"/>
    </source>
</evidence>
<name>A0ABV4HZL2_9ACTN</name>
<dbReference type="Pfam" id="PF01408">
    <property type="entry name" value="GFO_IDH_MocA"/>
    <property type="match status" value="1"/>
</dbReference>
<proteinExistence type="inferred from homology"/>
<dbReference type="Pfam" id="PF22725">
    <property type="entry name" value="GFO_IDH_MocA_C3"/>
    <property type="match status" value="1"/>
</dbReference>
<organism evidence="5 6">
    <name type="scientific">Kineococcus mangrovi</name>
    <dbReference type="NCBI Taxonomy" id="1660183"/>
    <lineage>
        <taxon>Bacteria</taxon>
        <taxon>Bacillati</taxon>
        <taxon>Actinomycetota</taxon>
        <taxon>Actinomycetes</taxon>
        <taxon>Kineosporiales</taxon>
        <taxon>Kineosporiaceae</taxon>
        <taxon>Kineococcus</taxon>
    </lineage>
</organism>
<sequence>MLPTTLPDPELFTSGSGEPALRWGVLGPGWIAGEFVTAMRKHTAQLPVAVGSRSAERAGAFAAQHGMDRSHGSYEALVADPEVDVVYIATPQSEHLKLGLLALAAGKHVMIEKPLAMNATETRELVDAAHAADRLLMEAMWFRYLPQASVIRTLLADGVLGTIHGVHAEHGQPIPFDPAHRLYRPELGGGAMLDLGIYPVQLDSMVLGAPQVVTATGGRSSTGVDAFATVVLGHGDGVQSTLTTTLLARTPNRATIFGDQARIEMSEFFYTPSAFRLLDNSHGGAGLEFTDPSGLELFDGLSWEATALARYVGEGRRESPLHTLAETVEIAATMDAALAQF</sequence>
<dbReference type="SUPFAM" id="SSF51735">
    <property type="entry name" value="NAD(P)-binding Rossmann-fold domains"/>
    <property type="match status" value="1"/>
</dbReference>
<dbReference type="Gene3D" id="3.30.360.10">
    <property type="entry name" value="Dihydrodipicolinate Reductase, domain 2"/>
    <property type="match status" value="1"/>
</dbReference>